<feature type="non-terminal residue" evidence="10">
    <location>
        <position position="1"/>
    </location>
</feature>
<proteinExistence type="inferred from homology"/>
<comment type="similarity">
    <text evidence="2 9">Belongs to the phytosulfokine family.</text>
</comment>
<dbReference type="Pfam" id="PF06404">
    <property type="entry name" value="PSK"/>
    <property type="match status" value="1"/>
</dbReference>
<evidence type="ECO:0000256" key="3">
    <source>
        <dbReference type="ARBA" id="ARBA00022473"/>
    </source>
</evidence>
<evidence type="ECO:0000256" key="7">
    <source>
        <dbReference type="ARBA" id="ARBA00022782"/>
    </source>
</evidence>
<reference evidence="10" key="1">
    <citation type="submission" date="2018-05" db="EMBL/GenBank/DDBJ databases">
        <title>Draft genome of Mucuna pruriens seed.</title>
        <authorList>
            <person name="Nnadi N.E."/>
            <person name="Vos R."/>
            <person name="Hasami M.H."/>
            <person name="Devisetty U.K."/>
            <person name="Aguiy J.C."/>
        </authorList>
    </citation>
    <scope>NUCLEOTIDE SEQUENCE [LARGE SCALE GENOMIC DNA]</scope>
    <source>
        <strain evidence="10">JCA_2017</strain>
    </source>
</reference>
<evidence type="ECO:0000256" key="8">
    <source>
        <dbReference type="ARBA" id="ARBA00023030"/>
    </source>
</evidence>
<dbReference type="PANTHER" id="PTHR33285">
    <property type="entry name" value="PHYTOSULFOKINES 3"/>
    <property type="match status" value="1"/>
</dbReference>
<dbReference type="PANTHER" id="PTHR33285:SF55">
    <property type="entry name" value="PHYTOSULFOKINES 3"/>
    <property type="match status" value="1"/>
</dbReference>
<keyword evidence="5 9" id="KW-0765">Sulfation</keyword>
<evidence type="ECO:0000256" key="6">
    <source>
        <dbReference type="ARBA" id="ARBA00022729"/>
    </source>
</evidence>
<evidence type="ECO:0000256" key="9">
    <source>
        <dbReference type="RuleBase" id="RU368031"/>
    </source>
</evidence>
<dbReference type="AlphaFoldDB" id="A0A371H077"/>
<keyword evidence="8 9" id="KW-0339">Growth factor</keyword>
<dbReference type="OrthoDB" id="1858282at2759"/>
<comment type="PTM">
    <text evidence="9">Sulfation is important for activity and for the binding to a putative membrane receptor.</text>
</comment>
<sequence length="80" mass="8778">MSKVVNTLFTLALVLSFSLIYASRPNPSLNTFSSLIGEVETDGVSCEEGTETEECLRRATQAAHLDYIYGQKAPPSHHHP</sequence>
<evidence type="ECO:0000313" key="11">
    <source>
        <dbReference type="Proteomes" id="UP000257109"/>
    </source>
</evidence>
<name>A0A371H077_MUCPR</name>
<dbReference type="GO" id="GO:0005576">
    <property type="term" value="C:extracellular region"/>
    <property type="evidence" value="ECO:0007669"/>
    <property type="project" value="UniProtKB-SubCell"/>
</dbReference>
<keyword evidence="11" id="KW-1185">Reference proteome</keyword>
<comment type="function">
    <text evidence="9">Promotes plant cell differentiation, organogenesis and somatic embryogenesis as well as cell proliferation.</text>
</comment>
<gene>
    <name evidence="10" type="primary">PSK1</name>
    <name evidence="10" type="ORF">CR513_21149</name>
</gene>
<dbReference type="Proteomes" id="UP000257109">
    <property type="component" value="Unassembled WGS sequence"/>
</dbReference>
<evidence type="ECO:0000256" key="2">
    <source>
        <dbReference type="ARBA" id="ARBA00010781"/>
    </source>
</evidence>
<evidence type="ECO:0000256" key="5">
    <source>
        <dbReference type="ARBA" id="ARBA00022641"/>
    </source>
</evidence>
<keyword evidence="4 9" id="KW-0964">Secreted</keyword>
<keyword evidence="3 9" id="KW-0217">Developmental protein</keyword>
<dbReference type="EMBL" id="QJKJ01003941">
    <property type="protein sequence ID" value="RDX96218.1"/>
    <property type="molecule type" value="Genomic_DNA"/>
</dbReference>
<dbReference type="GO" id="GO:0008083">
    <property type="term" value="F:growth factor activity"/>
    <property type="evidence" value="ECO:0007669"/>
    <property type="project" value="UniProtKB-UniRule"/>
</dbReference>
<keyword evidence="7 9" id="KW-0221">Differentiation</keyword>
<accession>A0A371H077</accession>
<comment type="PTM">
    <text evidence="9">PSK-alpha is produced by endopeptidase digestion. PSK-beta is produced from PSK-alpha by exopeptidase digestion.</text>
</comment>
<dbReference type="GO" id="GO:0008283">
    <property type="term" value="P:cell population proliferation"/>
    <property type="evidence" value="ECO:0007669"/>
    <property type="project" value="UniProtKB-UniRule"/>
</dbReference>
<dbReference type="InterPro" id="IPR009438">
    <property type="entry name" value="Phytosulfokine"/>
</dbReference>
<feature type="chain" id="PRO_5031590226" description="Phytosulfokine" evidence="9">
    <location>
        <begin position="23"/>
        <end position="80"/>
    </location>
</feature>
<evidence type="ECO:0000313" key="10">
    <source>
        <dbReference type="EMBL" id="RDX96218.1"/>
    </source>
</evidence>
<comment type="caution">
    <text evidence="10">The sequence shown here is derived from an EMBL/GenBank/DDBJ whole genome shotgun (WGS) entry which is preliminary data.</text>
</comment>
<keyword evidence="6 9" id="KW-0732">Signal</keyword>
<protein>
    <recommendedName>
        <fullName evidence="9">Phytosulfokine</fullName>
    </recommendedName>
    <component>
        <recommendedName>
            <fullName evidence="9">Phytosulfokine-alpha</fullName>
            <shortName evidence="9">PSK-alpha</shortName>
            <shortName evidence="9">Phytosulfokine-a</shortName>
        </recommendedName>
    </component>
    <component>
        <recommendedName>
            <fullName evidence="9">Phytosulfokine-beta</fullName>
            <shortName evidence="9">PSK-beta</shortName>
            <shortName evidence="9">Phytosulfokine-b</shortName>
        </recommendedName>
    </component>
</protein>
<evidence type="ECO:0000256" key="1">
    <source>
        <dbReference type="ARBA" id="ARBA00004613"/>
    </source>
</evidence>
<evidence type="ECO:0000256" key="4">
    <source>
        <dbReference type="ARBA" id="ARBA00022525"/>
    </source>
</evidence>
<feature type="signal peptide" evidence="9">
    <location>
        <begin position="1"/>
        <end position="22"/>
    </location>
</feature>
<organism evidence="10 11">
    <name type="scientific">Mucuna pruriens</name>
    <name type="common">Velvet bean</name>
    <name type="synonym">Dolichos pruriens</name>
    <dbReference type="NCBI Taxonomy" id="157652"/>
    <lineage>
        <taxon>Eukaryota</taxon>
        <taxon>Viridiplantae</taxon>
        <taxon>Streptophyta</taxon>
        <taxon>Embryophyta</taxon>
        <taxon>Tracheophyta</taxon>
        <taxon>Spermatophyta</taxon>
        <taxon>Magnoliopsida</taxon>
        <taxon>eudicotyledons</taxon>
        <taxon>Gunneridae</taxon>
        <taxon>Pentapetalae</taxon>
        <taxon>rosids</taxon>
        <taxon>fabids</taxon>
        <taxon>Fabales</taxon>
        <taxon>Fabaceae</taxon>
        <taxon>Papilionoideae</taxon>
        <taxon>50 kb inversion clade</taxon>
        <taxon>NPAAA clade</taxon>
        <taxon>indigoferoid/millettioid clade</taxon>
        <taxon>Phaseoleae</taxon>
        <taxon>Mucuna</taxon>
    </lineage>
</organism>
<comment type="subcellular location">
    <subcellularLocation>
        <location evidence="1 9">Secreted</location>
    </subcellularLocation>
</comment>
<dbReference type="GO" id="GO:0030154">
    <property type="term" value="P:cell differentiation"/>
    <property type="evidence" value="ECO:0007669"/>
    <property type="project" value="UniProtKB-UniRule"/>
</dbReference>